<gene>
    <name evidence="1" type="ORF">AW14_06570</name>
</gene>
<evidence type="ECO:0000313" key="1">
    <source>
        <dbReference type="EMBL" id="AJR04814.1"/>
    </source>
</evidence>
<dbReference type="Proteomes" id="UP000032229">
    <property type="component" value="Chromosome"/>
</dbReference>
<organism evidence="1 2">
    <name type="scientific">Siansivirga zeaxanthinifaciens CC-SAMT-1</name>
    <dbReference type="NCBI Taxonomy" id="1454006"/>
    <lineage>
        <taxon>Bacteria</taxon>
        <taxon>Pseudomonadati</taxon>
        <taxon>Bacteroidota</taxon>
        <taxon>Flavobacteriia</taxon>
        <taxon>Flavobacteriales</taxon>
        <taxon>Flavobacteriaceae</taxon>
        <taxon>Siansivirga</taxon>
    </lineage>
</organism>
<dbReference type="EMBL" id="CP007202">
    <property type="protein sequence ID" value="AJR04814.1"/>
    <property type="molecule type" value="Genomic_DNA"/>
</dbReference>
<accession>A0A0C5WI24</accession>
<keyword evidence="2" id="KW-1185">Reference proteome</keyword>
<name>A0A0C5WI24_9FLAO</name>
<dbReference type="AlphaFoldDB" id="A0A0C5WI24"/>
<dbReference type="KEGG" id="sze:AW14_06570"/>
<evidence type="ECO:0000313" key="2">
    <source>
        <dbReference type="Proteomes" id="UP000032229"/>
    </source>
</evidence>
<dbReference type="HOGENOM" id="CLU_2958252_0_0_10"/>
<sequence length="59" mass="7092">MRKPVIILLLLFSILLFGQNFEGDIIYEIKYFRVDNGEEVKQRKIRDKEFKLPKHKVLA</sequence>
<reference evidence="1 2" key="1">
    <citation type="submission" date="2014-02" db="EMBL/GenBank/DDBJ databases">
        <authorList>
            <person name="Young C.-C."/>
            <person name="Hameed A."/>
            <person name="Huang H.-C."/>
            <person name="Shahina M."/>
        </authorList>
    </citation>
    <scope>NUCLEOTIDE SEQUENCE [LARGE SCALE GENOMIC DNA]</scope>
    <source>
        <strain evidence="1 2">CC-SAMT-1</strain>
    </source>
</reference>
<protein>
    <submittedName>
        <fullName evidence="1">Uncharacterized protein</fullName>
    </submittedName>
</protein>
<dbReference type="RefSeq" id="WP_044638062.1">
    <property type="nucleotide sequence ID" value="NZ_CP007202.1"/>
</dbReference>
<proteinExistence type="predicted"/>
<dbReference type="STRING" id="1454006.AW14_06570"/>